<evidence type="ECO:0000313" key="1">
    <source>
        <dbReference type="EMBL" id="KAJ6719927.1"/>
    </source>
</evidence>
<dbReference type="EMBL" id="JAPFFK010000014">
    <property type="protein sequence ID" value="KAJ6719927.1"/>
    <property type="molecule type" value="Genomic_DNA"/>
</dbReference>
<reference evidence="1" key="2">
    <citation type="journal article" date="2023" name="Int. J. Mol. Sci.">
        <title>De Novo Assembly and Annotation of 11 Diverse Shrub Willow (Salix) Genomes Reveals Novel Gene Organization in Sex-Linked Regions.</title>
        <authorList>
            <person name="Hyden B."/>
            <person name="Feng K."/>
            <person name="Yates T.B."/>
            <person name="Jawdy S."/>
            <person name="Cereghino C."/>
            <person name="Smart L.B."/>
            <person name="Muchero W."/>
        </authorList>
    </citation>
    <scope>NUCLEOTIDE SEQUENCE</scope>
    <source>
        <tissue evidence="1">Shoot tip</tissue>
    </source>
</reference>
<proteinExistence type="predicted"/>
<dbReference type="Proteomes" id="UP001151532">
    <property type="component" value="Chromosome 10"/>
</dbReference>
<accession>A0A9Q0TY30</accession>
<gene>
    <name evidence="1" type="ORF">OIU79_007533</name>
</gene>
<organism evidence="1 2">
    <name type="scientific">Salix purpurea</name>
    <name type="common">Purple osier willow</name>
    <dbReference type="NCBI Taxonomy" id="77065"/>
    <lineage>
        <taxon>Eukaryota</taxon>
        <taxon>Viridiplantae</taxon>
        <taxon>Streptophyta</taxon>
        <taxon>Embryophyta</taxon>
        <taxon>Tracheophyta</taxon>
        <taxon>Spermatophyta</taxon>
        <taxon>Magnoliopsida</taxon>
        <taxon>eudicotyledons</taxon>
        <taxon>Gunneridae</taxon>
        <taxon>Pentapetalae</taxon>
        <taxon>rosids</taxon>
        <taxon>fabids</taxon>
        <taxon>Malpighiales</taxon>
        <taxon>Salicaceae</taxon>
        <taxon>Saliceae</taxon>
        <taxon>Salix</taxon>
    </lineage>
</organism>
<protein>
    <submittedName>
        <fullName evidence="1">Uncharacterized protein</fullName>
    </submittedName>
</protein>
<name>A0A9Q0TY30_SALPP</name>
<reference evidence="1" key="1">
    <citation type="submission" date="2022-11" db="EMBL/GenBank/DDBJ databases">
        <authorList>
            <person name="Hyden B.L."/>
            <person name="Feng K."/>
            <person name="Yates T."/>
            <person name="Jawdy S."/>
            <person name="Smart L.B."/>
            <person name="Muchero W."/>
        </authorList>
    </citation>
    <scope>NUCLEOTIDE SEQUENCE</scope>
    <source>
        <tissue evidence="1">Shoot tip</tissue>
    </source>
</reference>
<keyword evidence="2" id="KW-1185">Reference proteome</keyword>
<evidence type="ECO:0000313" key="2">
    <source>
        <dbReference type="Proteomes" id="UP001151532"/>
    </source>
</evidence>
<comment type="caution">
    <text evidence="1">The sequence shown here is derived from an EMBL/GenBank/DDBJ whole genome shotgun (WGS) entry which is preliminary data.</text>
</comment>
<dbReference type="AlphaFoldDB" id="A0A9Q0TY30"/>
<sequence length="44" mass="5148">MYGEKRSLEKLHIKAKIIFIYRWSPLLSPCPTRNSTTSKPCTHD</sequence>